<keyword evidence="3" id="KW-0731">Sigma factor</keyword>
<dbReference type="OrthoDB" id="9784984at2"/>
<dbReference type="NCBIfam" id="TIGR02937">
    <property type="entry name" value="sigma70-ECF"/>
    <property type="match status" value="1"/>
</dbReference>
<dbReference type="SUPFAM" id="SSF88946">
    <property type="entry name" value="Sigma2 domain of RNA polymerase sigma factors"/>
    <property type="match status" value="1"/>
</dbReference>
<dbReference type="AlphaFoldDB" id="A0A2S8SWM6"/>
<evidence type="ECO:0000256" key="2">
    <source>
        <dbReference type="ARBA" id="ARBA00023015"/>
    </source>
</evidence>
<dbReference type="GO" id="GO:0003677">
    <property type="term" value="F:DNA binding"/>
    <property type="evidence" value="ECO:0007669"/>
    <property type="project" value="InterPro"/>
</dbReference>
<comment type="caution">
    <text evidence="7">The sequence shown here is derived from an EMBL/GenBank/DDBJ whole genome shotgun (WGS) entry which is preliminary data.</text>
</comment>
<dbReference type="GO" id="GO:0016987">
    <property type="term" value="F:sigma factor activity"/>
    <property type="evidence" value="ECO:0007669"/>
    <property type="project" value="UniProtKB-KW"/>
</dbReference>
<dbReference type="InterPro" id="IPR014284">
    <property type="entry name" value="RNA_pol_sigma-70_dom"/>
</dbReference>
<dbReference type="InterPro" id="IPR013249">
    <property type="entry name" value="RNA_pol_sigma70_r4_t2"/>
</dbReference>
<protein>
    <submittedName>
        <fullName evidence="7">RNA polymerase sigma-70 factor, ECF subfamily</fullName>
    </submittedName>
</protein>
<proteinExistence type="inferred from homology"/>
<dbReference type="GO" id="GO:0006352">
    <property type="term" value="P:DNA-templated transcription initiation"/>
    <property type="evidence" value="ECO:0007669"/>
    <property type="project" value="InterPro"/>
</dbReference>
<gene>
    <name evidence="7" type="ORF">B1R32_102196</name>
</gene>
<evidence type="ECO:0000256" key="1">
    <source>
        <dbReference type="ARBA" id="ARBA00010641"/>
    </source>
</evidence>
<feature type="domain" description="RNA polymerase sigma-70 region 2" evidence="5">
    <location>
        <begin position="40"/>
        <end position="107"/>
    </location>
</feature>
<dbReference type="Proteomes" id="UP000237684">
    <property type="component" value="Unassembled WGS sequence"/>
</dbReference>
<dbReference type="EMBL" id="NIGF01000002">
    <property type="protein sequence ID" value="PQV65187.1"/>
    <property type="molecule type" value="Genomic_DNA"/>
</dbReference>
<dbReference type="Gene3D" id="1.10.1740.10">
    <property type="match status" value="1"/>
</dbReference>
<evidence type="ECO:0000256" key="4">
    <source>
        <dbReference type="ARBA" id="ARBA00023163"/>
    </source>
</evidence>
<keyword evidence="8" id="KW-1185">Reference proteome</keyword>
<dbReference type="SUPFAM" id="SSF88659">
    <property type="entry name" value="Sigma3 and sigma4 domains of RNA polymerase sigma factors"/>
    <property type="match status" value="1"/>
</dbReference>
<dbReference type="Pfam" id="PF04542">
    <property type="entry name" value="Sigma70_r2"/>
    <property type="match status" value="1"/>
</dbReference>
<dbReference type="InterPro" id="IPR013325">
    <property type="entry name" value="RNA_pol_sigma_r2"/>
</dbReference>
<evidence type="ECO:0000259" key="5">
    <source>
        <dbReference type="Pfam" id="PF04542"/>
    </source>
</evidence>
<dbReference type="InterPro" id="IPR039425">
    <property type="entry name" value="RNA_pol_sigma-70-like"/>
</dbReference>
<evidence type="ECO:0000313" key="8">
    <source>
        <dbReference type="Proteomes" id="UP000237684"/>
    </source>
</evidence>
<organism evidence="7 8">
    <name type="scientific">Abditibacterium utsteinense</name>
    <dbReference type="NCBI Taxonomy" id="1960156"/>
    <lineage>
        <taxon>Bacteria</taxon>
        <taxon>Pseudomonadati</taxon>
        <taxon>Abditibacteriota</taxon>
        <taxon>Abditibacteriia</taxon>
        <taxon>Abditibacteriales</taxon>
        <taxon>Abditibacteriaceae</taxon>
        <taxon>Abditibacterium</taxon>
    </lineage>
</organism>
<dbReference type="RefSeq" id="WP_123580301.1">
    <property type="nucleotide sequence ID" value="NZ_NIGF01000002.1"/>
</dbReference>
<dbReference type="InterPro" id="IPR036388">
    <property type="entry name" value="WH-like_DNA-bd_sf"/>
</dbReference>
<sequence length="195" mass="22641">MKFLLPLPVFPTRILQSASDAETLLLRRAREGDREAIGLLFGRSQHKIFALAFQILRDREAAEDAAQEILLRAFHKMPQFRGESEFSTWLYRLALNYCLEQKRGLKRRNALLESNFEAPTPTANHAQRLETRLALEMALDSLPEELRLTLILREWHGLSYDEIALVLRVPVGTVRSRLHQARKRFQTIWEAHNAD</sequence>
<comment type="similarity">
    <text evidence="1">Belongs to the sigma-70 factor family. ECF subfamily.</text>
</comment>
<dbReference type="InterPro" id="IPR013324">
    <property type="entry name" value="RNA_pol_sigma_r3/r4-like"/>
</dbReference>
<reference evidence="7 8" key="1">
    <citation type="journal article" date="2018" name="Syst. Appl. Microbiol.">
        <title>Abditibacterium utsteinense sp. nov., the first cultivated member of candidate phylum FBP, isolated from ice-free Antarctic soil samples.</title>
        <authorList>
            <person name="Tahon G."/>
            <person name="Tytgat B."/>
            <person name="Lebbe L."/>
            <person name="Carlier A."/>
            <person name="Willems A."/>
        </authorList>
    </citation>
    <scope>NUCLEOTIDE SEQUENCE [LARGE SCALE GENOMIC DNA]</scope>
    <source>
        <strain evidence="7 8">LMG 29911</strain>
    </source>
</reference>
<accession>A0A2S8SWM6</accession>
<name>A0A2S8SWM6_9BACT</name>
<feature type="domain" description="RNA polymerase sigma factor 70 region 4 type 2" evidence="6">
    <location>
        <begin position="133"/>
        <end position="184"/>
    </location>
</feature>
<keyword evidence="2" id="KW-0805">Transcription regulation</keyword>
<evidence type="ECO:0000313" key="7">
    <source>
        <dbReference type="EMBL" id="PQV65187.1"/>
    </source>
</evidence>
<dbReference type="InterPro" id="IPR007627">
    <property type="entry name" value="RNA_pol_sigma70_r2"/>
</dbReference>
<keyword evidence="4" id="KW-0804">Transcription</keyword>
<dbReference type="Pfam" id="PF08281">
    <property type="entry name" value="Sigma70_r4_2"/>
    <property type="match status" value="1"/>
</dbReference>
<dbReference type="Gene3D" id="1.10.10.10">
    <property type="entry name" value="Winged helix-like DNA-binding domain superfamily/Winged helix DNA-binding domain"/>
    <property type="match status" value="1"/>
</dbReference>
<dbReference type="PANTHER" id="PTHR43133:SF51">
    <property type="entry name" value="RNA POLYMERASE SIGMA FACTOR"/>
    <property type="match status" value="1"/>
</dbReference>
<evidence type="ECO:0000259" key="6">
    <source>
        <dbReference type="Pfam" id="PF08281"/>
    </source>
</evidence>
<dbReference type="PANTHER" id="PTHR43133">
    <property type="entry name" value="RNA POLYMERASE ECF-TYPE SIGMA FACTO"/>
    <property type="match status" value="1"/>
</dbReference>
<dbReference type="InParanoid" id="A0A2S8SWM6"/>
<dbReference type="CDD" id="cd06171">
    <property type="entry name" value="Sigma70_r4"/>
    <property type="match status" value="1"/>
</dbReference>
<evidence type="ECO:0000256" key="3">
    <source>
        <dbReference type="ARBA" id="ARBA00023082"/>
    </source>
</evidence>